<dbReference type="SUPFAM" id="SSF53659">
    <property type="entry name" value="Isocitrate/Isopropylmalate dehydrogenase-like"/>
    <property type="match status" value="1"/>
</dbReference>
<comment type="pathway">
    <text evidence="9">Carbohydrate acid metabolism; tartrate degradation; 2-hydroxy-3-oxosuccinate from meso-tartrate: step 1/1.</text>
</comment>
<evidence type="ECO:0000256" key="17">
    <source>
        <dbReference type="ARBA" id="ARBA00023211"/>
    </source>
</evidence>
<reference evidence="25" key="1">
    <citation type="submission" date="2016-03" db="EMBL/GenBank/DDBJ databases">
        <title>Microsymbionts genomes from the relict species Vavilovia formosa.</title>
        <authorList>
            <person name="Chirak E."/>
            <person name="Kimeklis A."/>
            <person name="Kopat V."/>
            <person name="Andronov E."/>
        </authorList>
    </citation>
    <scope>NUCLEOTIDE SEQUENCE [LARGE SCALE GENOMIC DNA]</scope>
    <source>
        <strain evidence="25">Vaf12</strain>
    </source>
</reference>
<comment type="catalytic activity">
    <reaction evidence="20">
        <text>(2R,3R)-tartrate + NAD(+) = 2-hydroxy-3-oxosuccinate + NADH + H(+)</text>
        <dbReference type="Rhea" id="RHEA:15209"/>
        <dbReference type="ChEBI" id="CHEBI:15378"/>
        <dbReference type="ChEBI" id="CHEBI:30924"/>
        <dbReference type="ChEBI" id="CHEBI:57540"/>
        <dbReference type="ChEBI" id="CHEBI:57945"/>
        <dbReference type="ChEBI" id="CHEBI:58265"/>
        <dbReference type="EC" id="1.1.1.93"/>
    </reaction>
</comment>
<evidence type="ECO:0000256" key="22">
    <source>
        <dbReference type="ARBA" id="ARBA00049301"/>
    </source>
</evidence>
<evidence type="ECO:0000256" key="3">
    <source>
        <dbReference type="ARBA" id="ARBA00001946"/>
    </source>
</evidence>
<comment type="subcellular location">
    <subcellularLocation>
        <location evidence="6">Cytoplasm</location>
    </subcellularLocation>
</comment>
<comment type="cofactor">
    <cofactor evidence="2">
        <name>Mn(2+)</name>
        <dbReference type="ChEBI" id="CHEBI:29035"/>
    </cofactor>
</comment>
<comment type="catalytic activity">
    <reaction evidence="23">
        <text>tartrate + NAD(+) = 2-hydroxy-3-oxosuccinate + NADH + H(+)</text>
        <dbReference type="Rhea" id="RHEA:18853"/>
        <dbReference type="ChEBI" id="CHEBI:15378"/>
        <dbReference type="ChEBI" id="CHEBI:30929"/>
        <dbReference type="ChEBI" id="CHEBI:57540"/>
        <dbReference type="ChEBI" id="CHEBI:57945"/>
        <dbReference type="ChEBI" id="CHEBI:58265"/>
        <dbReference type="EC" id="1.1.1.93"/>
    </reaction>
</comment>
<keyword evidence="18" id="KW-0456">Lyase</keyword>
<dbReference type="GO" id="GO:0009027">
    <property type="term" value="F:tartrate dehydrogenase activity"/>
    <property type="evidence" value="ECO:0007669"/>
    <property type="project" value="UniProtKB-EC"/>
</dbReference>
<comment type="caution">
    <text evidence="25">The sequence shown here is derived from an EMBL/GenBank/DDBJ whole genome shotgun (WGS) entry which is preliminary data.</text>
</comment>
<evidence type="ECO:0000256" key="12">
    <source>
        <dbReference type="ARBA" id="ARBA00013126"/>
    </source>
</evidence>
<dbReference type="GO" id="GO:0005737">
    <property type="term" value="C:cytoplasm"/>
    <property type="evidence" value="ECO:0007669"/>
    <property type="project" value="UniProtKB-SubCell"/>
</dbReference>
<evidence type="ECO:0000256" key="6">
    <source>
        <dbReference type="ARBA" id="ARBA00004496"/>
    </source>
</evidence>
<comment type="pathway">
    <text evidence="8">Carbohydrate acid metabolism; tartrate degradation; 2-hydroxy-3-oxosuccinate from L-tartrate: step 1/1.</text>
</comment>
<dbReference type="AlphaFoldDB" id="A0A154IFM7"/>
<dbReference type="UniPathway" id="UPA00839">
    <property type="reaction ID" value="UER00800"/>
</dbReference>
<dbReference type="EC" id="1.1.1.93" evidence="13"/>
<comment type="catalytic activity">
    <reaction evidence="1">
        <text>(2R,3R)-tartrate + H(+) = (R)-glycerate + CO2</text>
        <dbReference type="Rhea" id="RHEA:13317"/>
        <dbReference type="ChEBI" id="CHEBI:15378"/>
        <dbReference type="ChEBI" id="CHEBI:16526"/>
        <dbReference type="ChEBI" id="CHEBI:16659"/>
        <dbReference type="ChEBI" id="CHEBI:30924"/>
        <dbReference type="EC" id="4.1.1.73"/>
    </reaction>
</comment>
<evidence type="ECO:0000256" key="9">
    <source>
        <dbReference type="ARBA" id="ARBA00005110"/>
    </source>
</evidence>
<dbReference type="Gene3D" id="3.40.718.10">
    <property type="entry name" value="Isopropylmalate Dehydrogenase"/>
    <property type="match status" value="1"/>
</dbReference>
<evidence type="ECO:0000256" key="14">
    <source>
        <dbReference type="ARBA" id="ARBA00022723"/>
    </source>
</evidence>
<dbReference type="InterPro" id="IPR050501">
    <property type="entry name" value="ICDH/IPMDH"/>
</dbReference>
<dbReference type="GO" id="GO:0046553">
    <property type="term" value="F:D-malate dehydrogenase (decarboxylating) (NAD+) activity"/>
    <property type="evidence" value="ECO:0007669"/>
    <property type="project" value="UniProtKB-EC"/>
</dbReference>
<protein>
    <recommendedName>
        <fullName evidence="19">D-malate dehydrogenase [decarboxylating]</fullName>
        <ecNumber evidence="12">1.1.1.83</ecNumber>
        <ecNumber evidence="13">1.1.1.93</ecNumber>
        <ecNumber evidence="11">4.1.1.73</ecNumber>
    </recommendedName>
</protein>
<evidence type="ECO:0000256" key="18">
    <source>
        <dbReference type="ARBA" id="ARBA00023239"/>
    </source>
</evidence>
<gene>
    <name evidence="25" type="ORF">A4A59_21750</name>
</gene>
<dbReference type="InterPro" id="IPR024084">
    <property type="entry name" value="IsoPropMal-DH-like_dom"/>
</dbReference>
<evidence type="ECO:0000256" key="16">
    <source>
        <dbReference type="ARBA" id="ARBA00023027"/>
    </source>
</evidence>
<sequence length="347" mass="36925">MKTYKIALLPGDGIGRDVTAAAWAVLEKAARLNGFSLDATSYPWSCDYYLENGSMMPADGIETLRSFDAILLGAVGWPRKVPDSVSLHGLLLPIRKAFVQYANIRPHRLLPGVQGPLRADGFDILCIRENTEGEYSGAGGRVHQGTDNEVAVETSIFTRKGVERILRFGFEQARARSGKLASVTKSNAQKYSMVFWDEITQRLSAEYPDVEVTSYHIDAMAARMVMAPDSLDVVVASNLFGDILTDLGAAIQGGLGFAASANINPDRSAPSMFEPVHGSAPDIADLGIANPIAAIWSGAMMLEHLGEKAAAARVMASIEATTARGIGAIPGKDKTDAITASVLSALG</sequence>
<name>A0A154IFM7_RHILE</name>
<comment type="cofactor">
    <cofactor evidence="3">
        <name>Mg(2+)</name>
        <dbReference type="ChEBI" id="CHEBI:18420"/>
    </cofactor>
</comment>
<evidence type="ECO:0000256" key="21">
    <source>
        <dbReference type="ARBA" id="ARBA00048855"/>
    </source>
</evidence>
<comment type="catalytic activity">
    <reaction evidence="21">
        <text>(2R,3S)-tartrate + NAD(+) = 2-hydroxy-3-oxosuccinate + NADH + H(+)</text>
        <dbReference type="Rhea" id="RHEA:16457"/>
        <dbReference type="ChEBI" id="CHEBI:15378"/>
        <dbReference type="ChEBI" id="CHEBI:30928"/>
        <dbReference type="ChEBI" id="CHEBI:57540"/>
        <dbReference type="ChEBI" id="CHEBI:57945"/>
        <dbReference type="ChEBI" id="CHEBI:58265"/>
        <dbReference type="EC" id="1.1.1.93"/>
    </reaction>
</comment>
<dbReference type="PANTHER" id="PTHR43275:SF1">
    <property type="entry name" value="D-MALATE DEHYDROGENASE [DECARBOXYLATING]"/>
    <property type="match status" value="1"/>
</dbReference>
<dbReference type="GO" id="GO:0051287">
    <property type="term" value="F:NAD binding"/>
    <property type="evidence" value="ECO:0007669"/>
    <property type="project" value="InterPro"/>
</dbReference>
<evidence type="ECO:0000256" key="13">
    <source>
        <dbReference type="ARBA" id="ARBA00013144"/>
    </source>
</evidence>
<evidence type="ECO:0000256" key="19">
    <source>
        <dbReference type="ARBA" id="ARBA00030902"/>
    </source>
</evidence>
<evidence type="ECO:0000256" key="8">
    <source>
        <dbReference type="ARBA" id="ARBA00004981"/>
    </source>
</evidence>
<proteinExistence type="inferred from homology"/>
<evidence type="ECO:0000256" key="10">
    <source>
        <dbReference type="ARBA" id="ARBA00007769"/>
    </source>
</evidence>
<dbReference type="RefSeq" id="WP_062942843.1">
    <property type="nucleotide sequence ID" value="NZ_CP171845.1"/>
</dbReference>
<keyword evidence="16" id="KW-0520">NAD</keyword>
<dbReference type="InterPro" id="IPR019818">
    <property type="entry name" value="IsoCit/isopropylmalate_DH_CS"/>
</dbReference>
<keyword evidence="17" id="KW-0464">Manganese</keyword>
<evidence type="ECO:0000256" key="2">
    <source>
        <dbReference type="ARBA" id="ARBA00001936"/>
    </source>
</evidence>
<dbReference type="GO" id="GO:0050319">
    <property type="term" value="F:tartrate decarboxylase activity"/>
    <property type="evidence" value="ECO:0007669"/>
    <property type="project" value="UniProtKB-EC"/>
</dbReference>
<dbReference type="PANTHER" id="PTHR43275">
    <property type="entry name" value="D-MALATE DEHYDROGENASE [DECARBOXYLATING]"/>
    <property type="match status" value="1"/>
</dbReference>
<evidence type="ECO:0000256" key="20">
    <source>
        <dbReference type="ARBA" id="ARBA00048069"/>
    </source>
</evidence>
<evidence type="ECO:0000256" key="15">
    <source>
        <dbReference type="ARBA" id="ARBA00023002"/>
    </source>
</evidence>
<dbReference type="Pfam" id="PF00180">
    <property type="entry name" value="Iso_dh"/>
    <property type="match status" value="1"/>
</dbReference>
<dbReference type="InterPro" id="IPR011829">
    <property type="entry name" value="TTC_DH"/>
</dbReference>
<comment type="similarity">
    <text evidence="10">Belongs to the isocitrate and isopropylmalate dehydrogenases family.</text>
</comment>
<feature type="domain" description="Isopropylmalate dehydrogenase-like" evidence="24">
    <location>
        <begin position="5"/>
        <end position="342"/>
    </location>
</feature>
<evidence type="ECO:0000256" key="4">
    <source>
        <dbReference type="ARBA" id="ARBA00001958"/>
    </source>
</evidence>
<evidence type="ECO:0000256" key="1">
    <source>
        <dbReference type="ARBA" id="ARBA00001421"/>
    </source>
</evidence>
<evidence type="ECO:0000256" key="7">
    <source>
        <dbReference type="ARBA" id="ARBA00004803"/>
    </source>
</evidence>
<evidence type="ECO:0000256" key="23">
    <source>
        <dbReference type="ARBA" id="ARBA00049377"/>
    </source>
</evidence>
<comment type="function">
    <text evidence="5">Has multiple catalytic activities. Apart from catalyzing the oxidation of (+)-tartrate to oxaloglycolate, also converts meso-tartrate to D-glycerate and catalyzes the oxidative decarboxylation of D-malate to pyruvate.</text>
</comment>
<dbReference type="EMBL" id="LVYU01000102">
    <property type="protein sequence ID" value="KZA99398.1"/>
    <property type="molecule type" value="Genomic_DNA"/>
</dbReference>
<comment type="cofactor">
    <cofactor evidence="4">
        <name>K(+)</name>
        <dbReference type="ChEBI" id="CHEBI:29103"/>
    </cofactor>
</comment>
<accession>A0A154IFM7</accession>
<dbReference type="EC" id="1.1.1.83" evidence="12"/>
<dbReference type="PROSITE" id="PS00470">
    <property type="entry name" value="IDH_IMDH"/>
    <property type="match status" value="1"/>
</dbReference>
<evidence type="ECO:0000259" key="24">
    <source>
        <dbReference type="SMART" id="SM01329"/>
    </source>
</evidence>
<dbReference type="NCBIfam" id="TIGR02089">
    <property type="entry name" value="TTC"/>
    <property type="match status" value="1"/>
</dbReference>
<organism evidence="25">
    <name type="scientific">Rhizobium leguminosarum</name>
    <dbReference type="NCBI Taxonomy" id="384"/>
    <lineage>
        <taxon>Bacteria</taxon>
        <taxon>Pseudomonadati</taxon>
        <taxon>Pseudomonadota</taxon>
        <taxon>Alphaproteobacteria</taxon>
        <taxon>Hyphomicrobiales</taxon>
        <taxon>Rhizobiaceae</taxon>
        <taxon>Rhizobium/Agrobacterium group</taxon>
        <taxon>Rhizobium</taxon>
    </lineage>
</organism>
<keyword evidence="14" id="KW-0479">Metal-binding</keyword>
<dbReference type="EC" id="4.1.1.73" evidence="11"/>
<comment type="pathway">
    <text evidence="7">Carbohydrate acid metabolism; tartrate degradation; D-glycerate from L-tartrate: step 1/1.</text>
</comment>
<comment type="catalytic activity">
    <reaction evidence="22">
        <text>(R)-malate + NAD(+) = pyruvate + CO2 + NADH</text>
        <dbReference type="Rhea" id="RHEA:18365"/>
        <dbReference type="ChEBI" id="CHEBI:15361"/>
        <dbReference type="ChEBI" id="CHEBI:15588"/>
        <dbReference type="ChEBI" id="CHEBI:16526"/>
        <dbReference type="ChEBI" id="CHEBI:57540"/>
        <dbReference type="ChEBI" id="CHEBI:57945"/>
        <dbReference type="EC" id="1.1.1.83"/>
    </reaction>
</comment>
<keyword evidence="15" id="KW-0560">Oxidoreductase</keyword>
<dbReference type="SMART" id="SM01329">
    <property type="entry name" value="Iso_dh"/>
    <property type="match status" value="1"/>
</dbReference>
<evidence type="ECO:0000256" key="5">
    <source>
        <dbReference type="ARBA" id="ARBA00004033"/>
    </source>
</evidence>
<evidence type="ECO:0000256" key="11">
    <source>
        <dbReference type="ARBA" id="ARBA00012223"/>
    </source>
</evidence>
<dbReference type="GO" id="GO:0000287">
    <property type="term" value="F:magnesium ion binding"/>
    <property type="evidence" value="ECO:0007669"/>
    <property type="project" value="InterPro"/>
</dbReference>
<evidence type="ECO:0000313" key="25">
    <source>
        <dbReference type="EMBL" id="KZA99398.1"/>
    </source>
</evidence>